<dbReference type="InterPro" id="IPR016176">
    <property type="entry name" value="Cbl-dep_enz_cat"/>
</dbReference>
<dbReference type="GO" id="GO:0004494">
    <property type="term" value="F:methylmalonyl-CoA mutase activity"/>
    <property type="evidence" value="ECO:0007669"/>
    <property type="project" value="InterPro"/>
</dbReference>
<feature type="domain" description="Methylmalonyl-CoA mutase alpha/beta chain catalytic" evidence="2">
    <location>
        <begin position="15"/>
        <end position="522"/>
    </location>
</feature>
<proteinExistence type="predicted"/>
<dbReference type="InterPro" id="IPR006098">
    <property type="entry name" value="MMCoA_mutase_a_cat"/>
</dbReference>
<dbReference type="GO" id="GO:0031419">
    <property type="term" value="F:cobalamin binding"/>
    <property type="evidence" value="ECO:0007669"/>
    <property type="project" value="InterPro"/>
</dbReference>
<organism evidence="3">
    <name type="scientific">freshwater metagenome</name>
    <dbReference type="NCBI Taxonomy" id="449393"/>
    <lineage>
        <taxon>unclassified sequences</taxon>
        <taxon>metagenomes</taxon>
        <taxon>ecological metagenomes</taxon>
    </lineage>
</organism>
<gene>
    <name evidence="3" type="ORF">UFOPK3423_00184</name>
</gene>
<dbReference type="AlphaFoldDB" id="A0A6J7CTB5"/>
<evidence type="ECO:0000256" key="1">
    <source>
        <dbReference type="ARBA" id="ARBA00023235"/>
    </source>
</evidence>
<accession>A0A6J7CTB5</accession>
<reference evidence="3" key="1">
    <citation type="submission" date="2020-05" db="EMBL/GenBank/DDBJ databases">
        <authorList>
            <person name="Chiriac C."/>
            <person name="Salcher M."/>
            <person name="Ghai R."/>
            <person name="Kavagutti S V."/>
        </authorList>
    </citation>
    <scope>NUCLEOTIDE SEQUENCE</scope>
</reference>
<dbReference type="SUPFAM" id="SSF51703">
    <property type="entry name" value="Cobalamin (vitamin B12)-dependent enzymes"/>
    <property type="match status" value="1"/>
</dbReference>
<dbReference type="InterPro" id="IPR006099">
    <property type="entry name" value="MeMalonylCoA_mutase_a/b_cat"/>
</dbReference>
<dbReference type="PANTHER" id="PTHR48101">
    <property type="entry name" value="METHYLMALONYL-COA MUTASE, MITOCHONDRIAL-RELATED"/>
    <property type="match status" value="1"/>
</dbReference>
<keyword evidence="1" id="KW-0413">Isomerase</keyword>
<dbReference type="EMBL" id="CAFBLQ010000011">
    <property type="protein sequence ID" value="CAB4860185.1"/>
    <property type="molecule type" value="Genomic_DNA"/>
</dbReference>
<sequence length="535" mass="58965">MSAIDEPQALGRRLVYGPDDVTLDYQDDLGNPGEFPYVRGSRPPRAQGAPSEQVIRALSGEGPAERSNEQFKYLLEHGATGLDVIGDTPTMASMDPDHPYARHSVGNQGVSLCRADDWVRLYADLPLEEISVSHSLPTAFGVAGMFLAARRLGWDPLLLRGSMILAPLFSEDTSYSHNIPLELHMRLAVDATIFSTERMPRFHPFVEDTYFISDGSVTAVEEMALGFIELREVVRRILAKGVDIDSFAPRIALLVNCGMDFFGEVAKIRAARGLYAEMMRDEFGAKDPRSLAINVAAHTSGATMTREQLVNNVVRGACQTMALTMAGVRAMEISAFDEAIRTPSEAAHMVAIRTQQVVQIETGVGDVADPLGGSYYVEALTAEMRQRIKERYEAIEALGDILELAQQGYFRAIFEEAMVDRSREVLDGSRRVVGVNAAKMAPEDDVLLRDIAEKRIEPHYEVAAEIARWREMRDMPAVVRALDELEAIGRDESRNVTEGIVDALEADATMGECIGVLREAYGAPYDPLGKTVRPR</sequence>
<protein>
    <submittedName>
        <fullName evidence="3">Unannotated protein</fullName>
    </submittedName>
</protein>
<dbReference type="NCBIfam" id="TIGR00641">
    <property type="entry name" value="acid_CoA_mut_N"/>
    <property type="match status" value="1"/>
</dbReference>
<dbReference type="Pfam" id="PF01642">
    <property type="entry name" value="MM_CoA_mutase"/>
    <property type="match status" value="1"/>
</dbReference>
<dbReference type="Gene3D" id="3.20.20.240">
    <property type="entry name" value="Methylmalonyl-CoA mutase"/>
    <property type="match status" value="1"/>
</dbReference>
<evidence type="ECO:0000313" key="3">
    <source>
        <dbReference type="EMBL" id="CAB4860185.1"/>
    </source>
</evidence>
<evidence type="ECO:0000259" key="2">
    <source>
        <dbReference type="Pfam" id="PF01642"/>
    </source>
</evidence>
<name>A0A6J7CTB5_9ZZZZ</name>
<dbReference type="PANTHER" id="PTHR48101:SF1">
    <property type="entry name" value="METHYLMALONYL-COA MUTASE, LARGE SUBUNIT"/>
    <property type="match status" value="1"/>
</dbReference>